<dbReference type="OrthoDB" id="682018at2759"/>
<dbReference type="PANTHER" id="PTHR31948:SF60">
    <property type="entry name" value="ZINC-FINGER HOMEODOMAIN PROTEIN 5"/>
    <property type="match status" value="1"/>
</dbReference>
<name>A0A1U8Q3A4_NELNU</name>
<dbReference type="GeneID" id="104602850"/>
<dbReference type="InterPro" id="IPR006456">
    <property type="entry name" value="ZF_HD_homeobox_Cys/His_dimer"/>
</dbReference>
<dbReference type="InParanoid" id="A0A1U8Q3A4"/>
<dbReference type="GO" id="GO:0008270">
    <property type="term" value="F:zinc ion binding"/>
    <property type="evidence" value="ECO:0007669"/>
    <property type="project" value="UniProtKB-KW"/>
</dbReference>
<dbReference type="NCBIfam" id="TIGR01566">
    <property type="entry name" value="ZF_HD_prot_N"/>
    <property type="match status" value="1"/>
</dbReference>
<organism evidence="6 7">
    <name type="scientific">Nelumbo nucifera</name>
    <name type="common">Sacred lotus</name>
    <dbReference type="NCBI Taxonomy" id="4432"/>
    <lineage>
        <taxon>Eukaryota</taxon>
        <taxon>Viridiplantae</taxon>
        <taxon>Streptophyta</taxon>
        <taxon>Embryophyta</taxon>
        <taxon>Tracheophyta</taxon>
        <taxon>Spermatophyta</taxon>
        <taxon>Magnoliopsida</taxon>
        <taxon>Proteales</taxon>
        <taxon>Nelumbonaceae</taxon>
        <taxon>Nelumbo</taxon>
    </lineage>
</organism>
<dbReference type="PANTHER" id="PTHR31948">
    <property type="entry name" value="ZINC-FINGER HOMEODOMAIN PROTEIN 2"/>
    <property type="match status" value="1"/>
</dbReference>
<dbReference type="AlphaFoldDB" id="A0A1U8Q3A4"/>
<feature type="domain" description="ZF-HD dimerization-type" evidence="5">
    <location>
        <begin position="99"/>
        <end position="148"/>
    </location>
</feature>
<dbReference type="KEGG" id="nnu:104602850"/>
<dbReference type="RefSeq" id="XP_019053289.1">
    <property type="nucleotide sequence ID" value="XM_019197744.1"/>
</dbReference>
<dbReference type="PROSITE" id="PS51523">
    <property type="entry name" value="ZF_HD_DIMER"/>
    <property type="match status" value="1"/>
</dbReference>
<proteinExistence type="predicted"/>
<evidence type="ECO:0000256" key="4">
    <source>
        <dbReference type="SAM" id="MobiDB-lite"/>
    </source>
</evidence>
<gene>
    <name evidence="7" type="primary">LOC104602850</name>
</gene>
<dbReference type="GO" id="GO:0005634">
    <property type="term" value="C:nucleus"/>
    <property type="evidence" value="ECO:0000318"/>
    <property type="project" value="GO_Central"/>
</dbReference>
<dbReference type="OMA" id="VRYRECF"/>
<evidence type="ECO:0000259" key="5">
    <source>
        <dbReference type="PROSITE" id="PS51523"/>
    </source>
</evidence>
<keyword evidence="3" id="KW-0862">Zinc</keyword>
<dbReference type="Proteomes" id="UP000189703">
    <property type="component" value="Unplaced"/>
</dbReference>
<dbReference type="GO" id="GO:0000976">
    <property type="term" value="F:transcription cis-regulatory region binding"/>
    <property type="evidence" value="ECO:0000318"/>
    <property type="project" value="GO_Central"/>
</dbReference>
<dbReference type="GO" id="GO:0006355">
    <property type="term" value="P:regulation of DNA-templated transcription"/>
    <property type="evidence" value="ECO:0000318"/>
    <property type="project" value="GO_Central"/>
</dbReference>
<keyword evidence="2" id="KW-0863">Zinc-finger</keyword>
<accession>A0A1U8Q3A4</accession>
<protein>
    <submittedName>
        <fullName evidence="7">Zinc-finger homeodomain protein 3-like</fullName>
    </submittedName>
</protein>
<reference evidence="7" key="1">
    <citation type="submission" date="2025-08" db="UniProtKB">
        <authorList>
            <consortium name="RefSeq"/>
        </authorList>
    </citation>
    <scope>IDENTIFICATION</scope>
</reference>
<feature type="region of interest" description="Disordered" evidence="4">
    <location>
        <begin position="1"/>
        <end position="92"/>
    </location>
</feature>
<keyword evidence="1" id="KW-0479">Metal-binding</keyword>
<sequence length="174" mass="18866">MRLGTEKQFSTPSQTQTLDHLQQHHHHRPHQPQGHGRNPDPYSDPVPVTIAVSGATSAPVAGGSNSARTTPPPPPLPLPPPTTATISTTTKSTATSVRYRECFKNHAGSIGGHVVDGCGKFMPSGEEGTPEALKCAACDCRRTFYRKEMEGEPQSGANCYYYHNKNHDGTRQHK</sequence>
<evidence type="ECO:0000313" key="7">
    <source>
        <dbReference type="RefSeq" id="XP_019053289.1"/>
    </source>
</evidence>
<evidence type="ECO:0000256" key="2">
    <source>
        <dbReference type="ARBA" id="ARBA00022771"/>
    </source>
</evidence>
<dbReference type="GO" id="GO:0003700">
    <property type="term" value="F:DNA-binding transcription factor activity"/>
    <property type="evidence" value="ECO:0000318"/>
    <property type="project" value="GO_Central"/>
</dbReference>
<dbReference type="Pfam" id="PF04770">
    <property type="entry name" value="ZF-HD_dimer"/>
    <property type="match status" value="1"/>
</dbReference>
<feature type="compositionally biased region" description="Low complexity" evidence="4">
    <location>
        <begin position="83"/>
        <end position="92"/>
    </location>
</feature>
<evidence type="ECO:0000256" key="3">
    <source>
        <dbReference type="ARBA" id="ARBA00022833"/>
    </source>
</evidence>
<keyword evidence="6" id="KW-1185">Reference proteome</keyword>
<evidence type="ECO:0000256" key="1">
    <source>
        <dbReference type="ARBA" id="ARBA00022723"/>
    </source>
</evidence>
<feature type="compositionally biased region" description="Pro residues" evidence="4">
    <location>
        <begin position="70"/>
        <end position="82"/>
    </location>
</feature>
<evidence type="ECO:0000313" key="6">
    <source>
        <dbReference type="Proteomes" id="UP000189703"/>
    </source>
</evidence>